<dbReference type="InterPro" id="IPR036942">
    <property type="entry name" value="Beta-barrel_TonB_sf"/>
</dbReference>
<keyword evidence="4" id="KW-0410">Iron transport</keyword>
<evidence type="ECO:0000256" key="9">
    <source>
        <dbReference type="ARBA" id="ARBA00023136"/>
    </source>
</evidence>
<evidence type="ECO:0000256" key="1">
    <source>
        <dbReference type="ARBA" id="ARBA00004571"/>
    </source>
</evidence>
<organism evidence="13 14">
    <name type="scientific">Pacificimonas flava</name>
    <dbReference type="NCBI Taxonomy" id="1234595"/>
    <lineage>
        <taxon>Bacteria</taxon>
        <taxon>Pseudomonadati</taxon>
        <taxon>Pseudomonadota</taxon>
        <taxon>Alphaproteobacteria</taxon>
        <taxon>Sphingomonadales</taxon>
        <taxon>Sphingosinicellaceae</taxon>
        <taxon>Pacificimonas</taxon>
    </lineage>
</organism>
<protein>
    <recommendedName>
        <fullName evidence="12">TonB-dependent receptor plug domain-containing protein</fullName>
    </recommendedName>
</protein>
<dbReference type="InterPro" id="IPR012910">
    <property type="entry name" value="Plug_dom"/>
</dbReference>
<gene>
    <name evidence="13" type="ORF">B5C34_01390</name>
</gene>
<evidence type="ECO:0000256" key="11">
    <source>
        <dbReference type="SAM" id="SignalP"/>
    </source>
</evidence>
<evidence type="ECO:0000256" key="5">
    <source>
        <dbReference type="ARBA" id="ARBA00022692"/>
    </source>
</evidence>
<keyword evidence="9" id="KW-0472">Membrane</keyword>
<evidence type="ECO:0000256" key="4">
    <source>
        <dbReference type="ARBA" id="ARBA00022496"/>
    </source>
</evidence>
<dbReference type="Gene3D" id="2.170.130.10">
    <property type="entry name" value="TonB-dependent receptor, plug domain"/>
    <property type="match status" value="1"/>
</dbReference>
<evidence type="ECO:0000256" key="10">
    <source>
        <dbReference type="ARBA" id="ARBA00023237"/>
    </source>
</evidence>
<reference evidence="14" key="1">
    <citation type="submission" date="2017-05" db="EMBL/GenBank/DDBJ databases">
        <authorList>
            <person name="Lin X."/>
        </authorList>
    </citation>
    <scope>NUCLEOTIDE SEQUENCE [LARGE SCALE GENOMIC DNA]</scope>
    <source>
        <strain evidence="14">JLT2012</strain>
    </source>
</reference>
<keyword evidence="8" id="KW-0798">TonB box</keyword>
<keyword evidence="3" id="KW-1134">Transmembrane beta strand</keyword>
<evidence type="ECO:0000256" key="6">
    <source>
        <dbReference type="ARBA" id="ARBA00023004"/>
    </source>
</evidence>
<dbReference type="AlphaFoldDB" id="A0A219B1N2"/>
<keyword evidence="2" id="KW-0813">Transport</keyword>
<evidence type="ECO:0000259" key="12">
    <source>
        <dbReference type="Pfam" id="PF07715"/>
    </source>
</evidence>
<dbReference type="Proteomes" id="UP000198462">
    <property type="component" value="Unassembled WGS sequence"/>
</dbReference>
<dbReference type="OrthoDB" id="7455607at2"/>
<feature type="domain" description="TonB-dependent receptor plug" evidence="12">
    <location>
        <begin position="32"/>
        <end position="112"/>
    </location>
</feature>
<dbReference type="SUPFAM" id="SSF56935">
    <property type="entry name" value="Porins"/>
    <property type="match status" value="1"/>
</dbReference>
<comment type="subcellular location">
    <subcellularLocation>
        <location evidence="1">Cell outer membrane</location>
        <topology evidence="1">Multi-pass membrane protein</topology>
    </subcellularLocation>
</comment>
<evidence type="ECO:0000256" key="3">
    <source>
        <dbReference type="ARBA" id="ARBA00022452"/>
    </source>
</evidence>
<evidence type="ECO:0000256" key="2">
    <source>
        <dbReference type="ARBA" id="ARBA00022448"/>
    </source>
</evidence>
<keyword evidence="7" id="KW-0406">Ion transport</keyword>
<accession>A0A219B1N2</accession>
<dbReference type="PANTHER" id="PTHR32552:SF81">
    <property type="entry name" value="TONB-DEPENDENT OUTER MEMBRANE RECEPTOR"/>
    <property type="match status" value="1"/>
</dbReference>
<evidence type="ECO:0000256" key="8">
    <source>
        <dbReference type="ARBA" id="ARBA00023077"/>
    </source>
</evidence>
<dbReference type="InterPro" id="IPR037066">
    <property type="entry name" value="Plug_dom_sf"/>
</dbReference>
<proteinExistence type="predicted"/>
<dbReference type="PANTHER" id="PTHR32552">
    <property type="entry name" value="FERRICHROME IRON RECEPTOR-RELATED"/>
    <property type="match status" value="1"/>
</dbReference>
<dbReference type="GO" id="GO:0006826">
    <property type="term" value="P:iron ion transport"/>
    <property type="evidence" value="ECO:0007669"/>
    <property type="project" value="UniProtKB-KW"/>
</dbReference>
<keyword evidence="6" id="KW-0408">Iron</keyword>
<evidence type="ECO:0000256" key="7">
    <source>
        <dbReference type="ARBA" id="ARBA00023065"/>
    </source>
</evidence>
<dbReference type="GO" id="GO:0009279">
    <property type="term" value="C:cell outer membrane"/>
    <property type="evidence" value="ECO:0007669"/>
    <property type="project" value="UniProtKB-SubCell"/>
</dbReference>
<comment type="caution">
    <text evidence="13">The sequence shown here is derived from an EMBL/GenBank/DDBJ whole genome shotgun (WGS) entry which is preliminary data.</text>
</comment>
<keyword evidence="14" id="KW-1185">Reference proteome</keyword>
<dbReference type="InterPro" id="IPR039426">
    <property type="entry name" value="TonB-dep_rcpt-like"/>
</dbReference>
<keyword evidence="11" id="KW-0732">Signal</keyword>
<feature type="signal peptide" evidence="11">
    <location>
        <begin position="1"/>
        <end position="22"/>
    </location>
</feature>
<feature type="chain" id="PRO_5012035919" description="TonB-dependent receptor plug domain-containing protein" evidence="11">
    <location>
        <begin position="23"/>
        <end position="725"/>
    </location>
</feature>
<evidence type="ECO:0000313" key="13">
    <source>
        <dbReference type="EMBL" id="OWV32235.1"/>
    </source>
</evidence>
<dbReference type="Gene3D" id="2.40.170.20">
    <property type="entry name" value="TonB-dependent receptor, beta-barrel domain"/>
    <property type="match status" value="1"/>
</dbReference>
<dbReference type="EMBL" id="NFZT01000001">
    <property type="protein sequence ID" value="OWV32235.1"/>
    <property type="molecule type" value="Genomic_DNA"/>
</dbReference>
<sequence>MFLRSALFAGISTLAASTAVVAAEPTTDPVSLNLSQEAMERRYLTEPADLLGQAPNGVAVTTPGFGAGTLYTLRGVPDVGTYIDGIRLSLPTANLLGSFDYEQIDIGRGAALFPFALPSAGGSVSARSHRPGAEPHGRFRAHYGAFDQWGLDGSLDIASDNGSFGMNLNGFYEDGDGYVDNLATGETLNATRRWGGRLGIRLTPTDGLEWDVVAGVVQDRSLYLYNAECGDLCDDRYSTTGFSNEVDDLLDPLAGLPVSGDKARGGLGAETAVALMSSDMRLDAGFGTFSFVAGYADTDQDYGLDLSAGSPLPSGGGAFPEDPAFPLGQDLRLGETSREDLTASLRLEGDVARGFGYLIGISGFDSSETSDEARVTTGDDGVSAVAYDRLTEVNSTGYSVFGALSAELGAFRLSTGGSFGSESPEVVQRRRDVALPTVRDSFEEDLWSAFADANLALGPSANLFARAARGHGTADFEEDRLGATGAGRLRPVETLSFEAGISAGLFGDAVNLRALGFYLEADNLAAGFSETEVAASAVQADLRNAGAELELVARPFDGFVLTAAGGYQSPEFKESGALMQVRQACLAELQAGQAGGVCGSGFIGSDGTIADPVYAPDFTARADASWRFYIPSAESFITPSLAVDYRGDMETNSANLPLQGPTGAIRADARTLVDAGLSLETDDGWWLVSLECDNCFDETYVDSSAAGLPYLGRPMTWTFRARRKF</sequence>
<dbReference type="Pfam" id="PF07715">
    <property type="entry name" value="Plug"/>
    <property type="match status" value="1"/>
</dbReference>
<evidence type="ECO:0000313" key="14">
    <source>
        <dbReference type="Proteomes" id="UP000198462"/>
    </source>
</evidence>
<keyword evidence="5" id="KW-0812">Transmembrane</keyword>
<dbReference type="RefSeq" id="WP_088711034.1">
    <property type="nucleotide sequence ID" value="NZ_NFZT01000001.1"/>
</dbReference>
<keyword evidence="10" id="KW-0998">Cell outer membrane</keyword>
<name>A0A219B1N2_9SPHN</name>